<keyword evidence="3 6" id="KW-0812">Transmembrane</keyword>
<dbReference type="EMBL" id="AXCV01000527">
    <property type="protein sequence ID" value="KGO22612.1"/>
    <property type="molecule type" value="Genomic_DNA"/>
</dbReference>
<evidence type="ECO:0000256" key="6">
    <source>
        <dbReference type="SAM" id="Phobius"/>
    </source>
</evidence>
<dbReference type="PANTHER" id="PTHR19432">
    <property type="entry name" value="SUGAR TRANSPORTER"/>
    <property type="match status" value="1"/>
</dbReference>
<evidence type="ECO:0000313" key="8">
    <source>
        <dbReference type="Proteomes" id="UP000030023"/>
    </source>
</evidence>
<keyword evidence="8" id="KW-1185">Reference proteome</keyword>
<evidence type="ECO:0000256" key="5">
    <source>
        <dbReference type="ARBA" id="ARBA00023136"/>
    </source>
</evidence>
<comment type="subcellular location">
    <subcellularLocation>
        <location evidence="1">Cell membrane</location>
        <topology evidence="1">Multi-pass membrane protein</topology>
    </subcellularLocation>
</comment>
<evidence type="ECO:0000313" key="7">
    <source>
        <dbReference type="EMBL" id="KGO22612.1"/>
    </source>
</evidence>
<dbReference type="Pfam" id="PF07690">
    <property type="entry name" value="MFS_1"/>
    <property type="match status" value="1"/>
</dbReference>
<feature type="transmembrane region" description="Helical" evidence="6">
    <location>
        <begin position="30"/>
        <end position="50"/>
    </location>
</feature>
<keyword evidence="5 6" id="KW-0472">Membrane</keyword>
<dbReference type="InterPro" id="IPR036259">
    <property type="entry name" value="MFS_trans_sf"/>
</dbReference>
<proteinExistence type="predicted"/>
<dbReference type="InterPro" id="IPR011701">
    <property type="entry name" value="MFS"/>
</dbReference>
<feature type="transmembrane region" description="Helical" evidence="6">
    <location>
        <begin position="62"/>
        <end position="80"/>
    </location>
</feature>
<feature type="transmembrane region" description="Helical" evidence="6">
    <location>
        <begin position="221"/>
        <end position="242"/>
    </location>
</feature>
<keyword evidence="2" id="KW-0813">Transport</keyword>
<dbReference type="Proteomes" id="UP000030023">
    <property type="component" value="Unassembled WGS sequence"/>
</dbReference>
<dbReference type="Gene3D" id="1.20.1250.20">
    <property type="entry name" value="MFS general substrate transporter like domains"/>
    <property type="match status" value="1"/>
</dbReference>
<gene>
    <name evidence="7" type="ORF">Q757_08980</name>
</gene>
<comment type="caution">
    <text evidence="7">The sequence shown here is derived from an EMBL/GenBank/DDBJ whole genome shotgun (WGS) entry which is preliminary data.</text>
</comment>
<evidence type="ECO:0000256" key="3">
    <source>
        <dbReference type="ARBA" id="ARBA00022692"/>
    </source>
</evidence>
<dbReference type="SUPFAM" id="SSF103473">
    <property type="entry name" value="MFS general substrate transporter"/>
    <property type="match status" value="1"/>
</dbReference>
<name>A0ABR4XP02_9LACO</name>
<evidence type="ECO:0000256" key="1">
    <source>
        <dbReference type="ARBA" id="ARBA00004651"/>
    </source>
</evidence>
<dbReference type="PANTHER" id="PTHR19432:SF35">
    <property type="entry name" value="SOLUTE CARRIER FAMILY 45 MEMBER 3 ISOFORM X1"/>
    <property type="match status" value="1"/>
</dbReference>
<sequence length="284" mass="32075">MQPFKMIIGDMVNENQKDRAWSWQQSFSNLGGVIATLFPFVLTWLGVSNVARRGEVPNSVKLAFYIGATVLLLTSIYTMVSVKEYDPDTYARYHGLSLNKKQSKKISLWQLVKDAPKSFWEISFVQLFDWFAFQYLWTYGTGAIAQNVWNTSDPSSTGYQAAGNWFGILTCVESLAAVAWGFLVISKSKPTSRKFWFRVSLILGGIGFIWLFFIHSQLMTIFPFILIGISYLTMQTEALSLFTESLNGKKRGCLFRTLQLRNLPASNIASVASFAFFQSLASLC</sequence>
<feature type="transmembrane region" description="Helical" evidence="6">
    <location>
        <begin position="162"/>
        <end position="183"/>
    </location>
</feature>
<keyword evidence="4 6" id="KW-1133">Transmembrane helix</keyword>
<evidence type="ECO:0000256" key="2">
    <source>
        <dbReference type="ARBA" id="ARBA00022448"/>
    </source>
</evidence>
<protein>
    <submittedName>
        <fullName evidence="7">Uncharacterized protein</fullName>
    </submittedName>
</protein>
<feature type="transmembrane region" description="Helical" evidence="6">
    <location>
        <begin position="195"/>
        <end position="215"/>
    </location>
</feature>
<reference evidence="7 8" key="1">
    <citation type="journal article" date="2014" name="Antonie Van Leeuwenhoek">
        <title>Oenococcus alcoholitolerans sp. nov., a lactic acid bacteria isolated from cachaca and ethanol fermentation processes.</title>
        <authorList>
            <person name="Badotti F."/>
            <person name="Moreira A.P."/>
            <person name="Tonon L.A."/>
            <person name="de Lucena B.T."/>
            <person name="Gomes Fde C."/>
            <person name="Kruger R."/>
            <person name="Thompson C.C."/>
            <person name="de Morais M.A.Jr."/>
            <person name="Rosa C.A."/>
            <person name="Thompson F.L."/>
        </authorList>
    </citation>
    <scope>NUCLEOTIDE SEQUENCE [LARGE SCALE GENOMIC DNA]</scope>
    <source>
        <strain evidence="7 8">UFRJ-M7.2.18</strain>
    </source>
</reference>
<organism evidence="7 8">
    <name type="scientific">Oenococcus alcoholitolerans</name>
    <dbReference type="NCBI Taxonomy" id="931074"/>
    <lineage>
        <taxon>Bacteria</taxon>
        <taxon>Bacillati</taxon>
        <taxon>Bacillota</taxon>
        <taxon>Bacilli</taxon>
        <taxon>Lactobacillales</taxon>
        <taxon>Lactobacillaceae</taxon>
        <taxon>Oenococcus</taxon>
    </lineage>
</organism>
<evidence type="ECO:0000256" key="4">
    <source>
        <dbReference type="ARBA" id="ARBA00022989"/>
    </source>
</evidence>
<feature type="non-terminal residue" evidence="7">
    <location>
        <position position="284"/>
    </location>
</feature>
<accession>A0ABR4XP02</accession>